<dbReference type="PANTHER" id="PTHR30385:SF7">
    <property type="entry name" value="RNA POLYMERASE SIGMA FACTOR FLIA"/>
    <property type="match status" value="1"/>
</dbReference>
<dbReference type="InterPro" id="IPR007627">
    <property type="entry name" value="RNA_pol_sigma70_r2"/>
</dbReference>
<dbReference type="PRINTS" id="PR00046">
    <property type="entry name" value="SIGMA70FCT"/>
</dbReference>
<dbReference type="GO" id="GO:0016987">
    <property type="term" value="F:sigma factor activity"/>
    <property type="evidence" value="ECO:0007669"/>
    <property type="project" value="UniProtKB-KW"/>
</dbReference>
<dbReference type="Pfam" id="PF04545">
    <property type="entry name" value="Sigma70_r4"/>
    <property type="match status" value="1"/>
</dbReference>
<dbReference type="Gene3D" id="1.10.1740.10">
    <property type="match status" value="1"/>
</dbReference>
<keyword evidence="1" id="KW-0805">Transcription regulation</keyword>
<name>A0A6P1Q2J9_9GAMM</name>
<reference evidence="6 7" key="1">
    <citation type="submission" date="2018-03" db="EMBL/GenBank/DDBJ databases">
        <title>Pantoea intestinalis SRCM103226 isolated form the mealworm.</title>
        <authorList>
            <person name="Jeong D.-Y."/>
            <person name="Kim J.W."/>
        </authorList>
    </citation>
    <scope>NUCLEOTIDE SEQUENCE [LARGE SCALE GENOMIC DNA]</scope>
    <source>
        <strain evidence="6 7">SRCM103226</strain>
    </source>
</reference>
<dbReference type="Pfam" id="PF04542">
    <property type="entry name" value="Sigma70_r2"/>
    <property type="match status" value="1"/>
</dbReference>
<dbReference type="InterPro" id="IPR012845">
    <property type="entry name" value="RNA_pol_sigma_FliA_WhiG"/>
</dbReference>
<dbReference type="PIRSF" id="PIRSF000770">
    <property type="entry name" value="RNA_pol_sigma-SigE/K"/>
    <property type="match status" value="1"/>
</dbReference>
<dbReference type="InterPro" id="IPR007630">
    <property type="entry name" value="RNA_pol_sigma70_r4"/>
</dbReference>
<dbReference type="CDD" id="cd06171">
    <property type="entry name" value="Sigma70_r4"/>
    <property type="match status" value="1"/>
</dbReference>
<keyword evidence="2" id="KW-0731">Sigma factor</keyword>
<evidence type="ECO:0000259" key="5">
    <source>
        <dbReference type="PROSITE" id="PS00716"/>
    </source>
</evidence>
<dbReference type="Pfam" id="PF04539">
    <property type="entry name" value="Sigma70_r3"/>
    <property type="match status" value="1"/>
</dbReference>
<evidence type="ECO:0000256" key="2">
    <source>
        <dbReference type="ARBA" id="ARBA00023082"/>
    </source>
</evidence>
<dbReference type="InterPro" id="IPR013325">
    <property type="entry name" value="RNA_pol_sigma_r2"/>
</dbReference>
<dbReference type="AlphaFoldDB" id="A0A6P1Q2J9"/>
<evidence type="ECO:0000313" key="7">
    <source>
        <dbReference type="Proteomes" id="UP000464053"/>
    </source>
</evidence>
<dbReference type="InterPro" id="IPR014284">
    <property type="entry name" value="RNA_pol_sigma-70_dom"/>
</dbReference>
<accession>A0A6P1Q2J9</accession>
<keyword evidence="7" id="KW-1185">Reference proteome</keyword>
<dbReference type="GO" id="GO:0003899">
    <property type="term" value="F:DNA-directed RNA polymerase activity"/>
    <property type="evidence" value="ECO:0007669"/>
    <property type="project" value="InterPro"/>
</dbReference>
<evidence type="ECO:0000256" key="4">
    <source>
        <dbReference type="ARBA" id="ARBA00023163"/>
    </source>
</evidence>
<dbReference type="PANTHER" id="PTHR30385">
    <property type="entry name" value="SIGMA FACTOR F FLAGELLAR"/>
    <property type="match status" value="1"/>
</dbReference>
<dbReference type="SUPFAM" id="SSF88659">
    <property type="entry name" value="Sigma3 and sigma4 domains of RNA polymerase sigma factors"/>
    <property type="match status" value="2"/>
</dbReference>
<evidence type="ECO:0000256" key="3">
    <source>
        <dbReference type="ARBA" id="ARBA00023125"/>
    </source>
</evidence>
<dbReference type="InterPro" id="IPR000943">
    <property type="entry name" value="RNA_pol_sigma70"/>
</dbReference>
<evidence type="ECO:0000256" key="1">
    <source>
        <dbReference type="ARBA" id="ARBA00023015"/>
    </source>
</evidence>
<dbReference type="GO" id="GO:0003677">
    <property type="term" value="F:DNA binding"/>
    <property type="evidence" value="ECO:0007669"/>
    <property type="project" value="UniProtKB-KW"/>
</dbReference>
<gene>
    <name evidence="6" type="primary">fliA_2</name>
    <name evidence="6" type="ORF">C7M51_03555</name>
</gene>
<evidence type="ECO:0000313" key="6">
    <source>
        <dbReference type="EMBL" id="QHM73210.1"/>
    </source>
</evidence>
<dbReference type="SUPFAM" id="SSF88946">
    <property type="entry name" value="Sigma2 domain of RNA polymerase sigma factors"/>
    <property type="match status" value="1"/>
</dbReference>
<keyword evidence="3" id="KW-0238">DNA-binding</keyword>
<dbReference type="Gene3D" id="1.20.140.160">
    <property type="match status" value="1"/>
</dbReference>
<dbReference type="PROSITE" id="PS00716">
    <property type="entry name" value="SIGMA70_2"/>
    <property type="match status" value="1"/>
</dbReference>
<dbReference type="KEGG" id="mint:C7M51_03555"/>
<dbReference type="InterPro" id="IPR013324">
    <property type="entry name" value="RNA_pol_sigma_r3/r4-like"/>
</dbReference>
<organism evidence="6 7">
    <name type="scientific">Mixta intestinalis</name>
    <dbReference type="NCBI Taxonomy" id="1615494"/>
    <lineage>
        <taxon>Bacteria</taxon>
        <taxon>Pseudomonadati</taxon>
        <taxon>Pseudomonadota</taxon>
        <taxon>Gammaproteobacteria</taxon>
        <taxon>Enterobacterales</taxon>
        <taxon>Erwiniaceae</taxon>
        <taxon>Mixta</taxon>
    </lineage>
</organism>
<sequence>MKDNRYITHDRMDDVIVNGLYTPEGMVDKNALWKKYAFLVRHEALRLQVRLPGSVELDDLVQAGAIALLNAIDHYDPKKGIVFSTYITQRIRWALIDELRERDWVPRRIRSNAREIAAVIHRIEQSTGKAAKEADVAAAMNVSLEEYRQMLTDTNTSQICSLDELQEELADRFEQPDTQHEKLNPLNETTKIRLVSKISDEIKKLPEREQTLLNLYYQQELNMKEIGEILGITETRVSQLHSQAVKRLRSRLQPNEEIVKSSKKFR</sequence>
<keyword evidence="4" id="KW-0804">Transcription</keyword>
<dbReference type="EMBL" id="CP028271">
    <property type="protein sequence ID" value="QHM73210.1"/>
    <property type="molecule type" value="Genomic_DNA"/>
</dbReference>
<dbReference type="NCBIfam" id="TIGR02479">
    <property type="entry name" value="FliA_WhiG"/>
    <property type="match status" value="1"/>
</dbReference>
<dbReference type="NCBIfam" id="TIGR02937">
    <property type="entry name" value="sigma70-ECF"/>
    <property type="match status" value="1"/>
</dbReference>
<feature type="domain" description="RNA polymerase sigma-70" evidence="5">
    <location>
        <begin position="222"/>
        <end position="248"/>
    </location>
</feature>
<dbReference type="InterPro" id="IPR007624">
    <property type="entry name" value="RNA_pol_sigma70_r3"/>
</dbReference>
<dbReference type="Proteomes" id="UP000464053">
    <property type="component" value="Chromosome"/>
</dbReference>
<dbReference type="NCBIfam" id="NF005413">
    <property type="entry name" value="PRK06986.1"/>
    <property type="match status" value="1"/>
</dbReference>
<protein>
    <submittedName>
        <fullName evidence="6">RNA polymerase sigma factor FliA</fullName>
    </submittedName>
</protein>
<dbReference type="GO" id="GO:0006352">
    <property type="term" value="P:DNA-templated transcription initiation"/>
    <property type="evidence" value="ECO:0007669"/>
    <property type="project" value="InterPro"/>
</dbReference>
<proteinExistence type="predicted"/>